<keyword evidence="2" id="KW-0812">Transmembrane</keyword>
<dbReference type="EMBL" id="JAIXMP010000047">
    <property type="protein sequence ID" value="KAI9246266.1"/>
    <property type="molecule type" value="Genomic_DNA"/>
</dbReference>
<feature type="region of interest" description="Disordered" evidence="1">
    <location>
        <begin position="295"/>
        <end position="332"/>
    </location>
</feature>
<evidence type="ECO:0000313" key="3">
    <source>
        <dbReference type="EMBL" id="KAI9246266.1"/>
    </source>
</evidence>
<feature type="compositionally biased region" description="Polar residues" evidence="1">
    <location>
        <begin position="202"/>
        <end position="219"/>
    </location>
</feature>
<proteinExistence type="predicted"/>
<feature type="region of interest" description="Disordered" evidence="1">
    <location>
        <begin position="144"/>
        <end position="179"/>
    </location>
</feature>
<name>A0AAD5JZ17_9FUNG</name>
<protein>
    <submittedName>
        <fullName evidence="3">Uncharacterized protein</fullName>
    </submittedName>
</protein>
<feature type="compositionally biased region" description="Low complexity" evidence="1">
    <location>
        <begin position="157"/>
        <end position="169"/>
    </location>
</feature>
<dbReference type="Proteomes" id="UP001209540">
    <property type="component" value="Unassembled WGS sequence"/>
</dbReference>
<feature type="region of interest" description="Disordered" evidence="1">
    <location>
        <begin position="198"/>
        <end position="258"/>
    </location>
</feature>
<sequence>MRDHTNSMNHQLFDPMMHHHQYQLNNTSSSSTSEQGRRQSAPIIISTKRDGGVNLYHHPHHRSPHFQEEKPRQKRRPRHQHHYHPTSLPPPPKLFIAEQFMASSSSYYKDNTKSLEQQMNALNKKGEQPALRLSIAEQFMIKKKPQQGIQEQETKKNIPIANINNNNNSDNDDEKNPSMIRSISGFSRLLSSFHLEMKSHNNNDNSSKVSLDSVSTPSSDGRPVAKFDHHHRQQEQYDLQQQQQQQQQRSVVRPYQSKTHHFRTKCHCQCDGHHLPGKPKYLDIIEEKNSCYQQQTNQNNRNKKNSSTHHQNNEEEEKASTSDITDTTSRRKRKRRTTCVITTFIILIAGAITVFLTWPRTPLFRIDGGATLLEPPTLTETHHINADNVAFESTWSLMATLDNRQNYIPLHFSMETIVKQSGTIIGRSSNTPTTQQRQNVVLSPRTISQMNIPVHIDYEARQASDPIFSSLRRACVENTHEALQLQFWITLYIAGLEWTGYHPSIVATPATGGFLCPSLSNNI</sequence>
<feature type="compositionally biased region" description="Basic residues" evidence="1">
    <location>
        <begin position="72"/>
        <end position="84"/>
    </location>
</feature>
<evidence type="ECO:0000313" key="4">
    <source>
        <dbReference type="Proteomes" id="UP001209540"/>
    </source>
</evidence>
<reference evidence="3" key="1">
    <citation type="journal article" date="2022" name="IScience">
        <title>Evolution of zygomycete secretomes and the origins of terrestrial fungal ecologies.</title>
        <authorList>
            <person name="Chang Y."/>
            <person name="Wang Y."/>
            <person name="Mondo S."/>
            <person name="Ahrendt S."/>
            <person name="Andreopoulos W."/>
            <person name="Barry K."/>
            <person name="Beard J."/>
            <person name="Benny G.L."/>
            <person name="Blankenship S."/>
            <person name="Bonito G."/>
            <person name="Cuomo C."/>
            <person name="Desiro A."/>
            <person name="Gervers K.A."/>
            <person name="Hundley H."/>
            <person name="Kuo A."/>
            <person name="LaButti K."/>
            <person name="Lang B.F."/>
            <person name="Lipzen A."/>
            <person name="O'Donnell K."/>
            <person name="Pangilinan J."/>
            <person name="Reynolds N."/>
            <person name="Sandor L."/>
            <person name="Smith M.E."/>
            <person name="Tsang A."/>
            <person name="Grigoriev I.V."/>
            <person name="Stajich J.E."/>
            <person name="Spatafora J.W."/>
        </authorList>
    </citation>
    <scope>NUCLEOTIDE SEQUENCE</scope>
    <source>
        <strain evidence="3">RSA 2281</strain>
    </source>
</reference>
<comment type="caution">
    <text evidence="3">The sequence shown here is derived from an EMBL/GenBank/DDBJ whole genome shotgun (WGS) entry which is preliminary data.</text>
</comment>
<evidence type="ECO:0000256" key="2">
    <source>
        <dbReference type="SAM" id="Phobius"/>
    </source>
</evidence>
<evidence type="ECO:0000256" key="1">
    <source>
        <dbReference type="SAM" id="MobiDB-lite"/>
    </source>
</evidence>
<feature type="transmembrane region" description="Helical" evidence="2">
    <location>
        <begin position="339"/>
        <end position="358"/>
    </location>
</feature>
<feature type="region of interest" description="Disordered" evidence="1">
    <location>
        <begin position="51"/>
        <end position="92"/>
    </location>
</feature>
<accession>A0AAD5JZ17</accession>
<gene>
    <name evidence="3" type="ORF">BDA99DRAFT_543360</name>
</gene>
<keyword evidence="4" id="KW-1185">Reference proteome</keyword>
<feature type="compositionally biased region" description="Low complexity" evidence="1">
    <location>
        <begin position="236"/>
        <end position="248"/>
    </location>
</feature>
<keyword evidence="2" id="KW-0472">Membrane</keyword>
<reference evidence="3" key="2">
    <citation type="submission" date="2023-02" db="EMBL/GenBank/DDBJ databases">
        <authorList>
            <consortium name="DOE Joint Genome Institute"/>
            <person name="Mondo S.J."/>
            <person name="Chang Y."/>
            <person name="Wang Y."/>
            <person name="Ahrendt S."/>
            <person name="Andreopoulos W."/>
            <person name="Barry K."/>
            <person name="Beard J."/>
            <person name="Benny G.L."/>
            <person name="Blankenship S."/>
            <person name="Bonito G."/>
            <person name="Cuomo C."/>
            <person name="Desiro A."/>
            <person name="Gervers K.A."/>
            <person name="Hundley H."/>
            <person name="Kuo A."/>
            <person name="LaButti K."/>
            <person name="Lang B.F."/>
            <person name="Lipzen A."/>
            <person name="O'Donnell K."/>
            <person name="Pangilinan J."/>
            <person name="Reynolds N."/>
            <person name="Sandor L."/>
            <person name="Smith M.W."/>
            <person name="Tsang A."/>
            <person name="Grigoriev I.V."/>
            <person name="Stajich J.E."/>
            <person name="Spatafora J.W."/>
        </authorList>
    </citation>
    <scope>NUCLEOTIDE SEQUENCE</scope>
    <source>
        <strain evidence="3">RSA 2281</strain>
    </source>
</reference>
<keyword evidence="2" id="KW-1133">Transmembrane helix</keyword>
<dbReference type="AlphaFoldDB" id="A0AAD5JZ17"/>
<organism evidence="3 4">
    <name type="scientific">Phascolomyces articulosus</name>
    <dbReference type="NCBI Taxonomy" id="60185"/>
    <lineage>
        <taxon>Eukaryota</taxon>
        <taxon>Fungi</taxon>
        <taxon>Fungi incertae sedis</taxon>
        <taxon>Mucoromycota</taxon>
        <taxon>Mucoromycotina</taxon>
        <taxon>Mucoromycetes</taxon>
        <taxon>Mucorales</taxon>
        <taxon>Lichtheimiaceae</taxon>
        <taxon>Phascolomyces</taxon>
    </lineage>
</organism>